<evidence type="ECO:0000256" key="8">
    <source>
        <dbReference type="ARBA" id="ARBA00023163"/>
    </source>
</evidence>
<evidence type="ECO:0000313" key="13">
    <source>
        <dbReference type="EMBL" id="RMB95869.1"/>
    </source>
</evidence>
<evidence type="ECO:0000259" key="12">
    <source>
        <dbReference type="PROSITE" id="PS50157"/>
    </source>
</evidence>
<dbReference type="EMBL" id="QRBI01000184">
    <property type="protein sequence ID" value="RMB95869.1"/>
    <property type="molecule type" value="Genomic_DNA"/>
</dbReference>
<feature type="domain" description="C2H2-type" evidence="12">
    <location>
        <begin position="188"/>
        <end position="216"/>
    </location>
</feature>
<dbReference type="InterPro" id="IPR013087">
    <property type="entry name" value="Znf_C2H2_type"/>
</dbReference>
<reference evidence="13 14" key="1">
    <citation type="submission" date="2018-07" db="EMBL/GenBank/DDBJ databases">
        <title>A high quality draft genome assembly of the barn swallow (H. rustica rustica).</title>
        <authorList>
            <person name="Formenti G."/>
            <person name="Chiara M."/>
            <person name="Poveda L."/>
            <person name="Francoijs K.-J."/>
            <person name="Bonisoli-Alquati A."/>
            <person name="Canova L."/>
            <person name="Gianfranceschi L."/>
            <person name="Horner D.S."/>
            <person name="Saino N."/>
        </authorList>
    </citation>
    <scope>NUCLEOTIDE SEQUENCE [LARGE SCALE GENOMIC DNA]</scope>
    <source>
        <strain evidence="13">Chelidonia</strain>
        <tissue evidence="13">Blood</tissue>
    </source>
</reference>
<keyword evidence="6" id="KW-0805">Transcription regulation</keyword>
<dbReference type="FunFam" id="3.30.160.60:FF:000049">
    <property type="entry name" value="transcriptional repressor CTCF isoform X1"/>
    <property type="match status" value="1"/>
</dbReference>
<dbReference type="GO" id="GO:0008270">
    <property type="term" value="F:zinc ion binding"/>
    <property type="evidence" value="ECO:0007669"/>
    <property type="project" value="UniProtKB-KW"/>
</dbReference>
<keyword evidence="14" id="KW-1185">Reference proteome</keyword>
<dbReference type="FunFam" id="3.30.160.60:FF:000283">
    <property type="entry name" value="Putative transcriptional repressor ctcf"/>
    <property type="match status" value="1"/>
</dbReference>
<dbReference type="Gene3D" id="3.30.160.60">
    <property type="entry name" value="Classic Zinc Finger"/>
    <property type="match status" value="3"/>
</dbReference>
<dbReference type="OrthoDB" id="6077919at2759"/>
<dbReference type="STRING" id="333673.A0A3M0JAM2"/>
<evidence type="ECO:0000256" key="9">
    <source>
        <dbReference type="ARBA" id="ARBA00023242"/>
    </source>
</evidence>
<keyword evidence="3" id="KW-0677">Repeat</keyword>
<gene>
    <name evidence="13" type="ORF">DUI87_27983</name>
</gene>
<keyword evidence="7" id="KW-0238">DNA-binding</keyword>
<evidence type="ECO:0000256" key="1">
    <source>
        <dbReference type="ARBA" id="ARBA00004123"/>
    </source>
</evidence>
<feature type="domain" description="C2H2-type" evidence="12">
    <location>
        <begin position="218"/>
        <end position="246"/>
    </location>
</feature>
<dbReference type="InterPro" id="IPR036236">
    <property type="entry name" value="Znf_C2H2_sf"/>
</dbReference>
<dbReference type="PANTHER" id="PTHR24404:SF114">
    <property type="entry name" value="KLUMPFUSS, ISOFORM B-RELATED"/>
    <property type="match status" value="1"/>
</dbReference>
<feature type="region of interest" description="Disordered" evidence="11">
    <location>
        <begin position="64"/>
        <end position="95"/>
    </location>
</feature>
<keyword evidence="5" id="KW-0862">Zinc</keyword>
<dbReference type="PANTHER" id="PTHR24404">
    <property type="entry name" value="ZINC FINGER PROTEIN"/>
    <property type="match status" value="1"/>
</dbReference>
<accession>A0A3M0JAM2</accession>
<sequence>MAQTLRDGICVFYDLELAQIRVLQAEGQEKSAESKATEKSPDTLMMEIDRDNDAIAFENNIQQLSPAEEGEGKEVFSTGGETKSQSCKGGDDLSDLLNESKEQEYPASSEQTVVRNLKNLKFEVRAPHQEEDVTLENLSFLSEASKMRRHVRSHTGERPYPCHLCSYASKDAYKLKRHMLTHTGEKRYECYVCQARFTQSGTMKIHMLQKHGENVPKHQCPHCSTFLSRKSDLGVHLRNLHSYMEEAVRCRDCEAAFHERYAFLQHRKTHRNEKRFRSGIGIDSRCWVRDGSFPVRVRDGSFPVRVRDGSFPVRVRDGSFPVRVRDAGPGSFPVRVRDGSFPVRVRDGSFPVRVRDGSFPVRIRDGSFPVRGRDGSFPVRVRDGSFPVRCGSGMGHSRCGSGIGRSR</sequence>
<evidence type="ECO:0000256" key="11">
    <source>
        <dbReference type="SAM" id="MobiDB-lite"/>
    </source>
</evidence>
<dbReference type="SUPFAM" id="SSF57667">
    <property type="entry name" value="beta-beta-alpha zinc fingers"/>
    <property type="match status" value="2"/>
</dbReference>
<dbReference type="GO" id="GO:0005634">
    <property type="term" value="C:nucleus"/>
    <property type="evidence" value="ECO:0007669"/>
    <property type="project" value="UniProtKB-SubCell"/>
</dbReference>
<evidence type="ECO:0000256" key="4">
    <source>
        <dbReference type="ARBA" id="ARBA00022771"/>
    </source>
</evidence>
<evidence type="ECO:0000256" key="7">
    <source>
        <dbReference type="ARBA" id="ARBA00023125"/>
    </source>
</evidence>
<dbReference type="Proteomes" id="UP000269221">
    <property type="component" value="Unassembled WGS sequence"/>
</dbReference>
<evidence type="ECO:0000256" key="2">
    <source>
        <dbReference type="ARBA" id="ARBA00022723"/>
    </source>
</evidence>
<feature type="domain" description="C2H2-type" evidence="12">
    <location>
        <begin position="160"/>
        <end position="187"/>
    </location>
</feature>
<keyword evidence="2" id="KW-0479">Metal-binding</keyword>
<dbReference type="AlphaFoldDB" id="A0A3M0JAM2"/>
<evidence type="ECO:0000256" key="10">
    <source>
        <dbReference type="PROSITE-ProRule" id="PRU00042"/>
    </source>
</evidence>
<dbReference type="GO" id="GO:0006357">
    <property type="term" value="P:regulation of transcription by RNA polymerase II"/>
    <property type="evidence" value="ECO:0007669"/>
    <property type="project" value="TreeGrafter"/>
</dbReference>
<comment type="caution">
    <text evidence="13">The sequence shown here is derived from an EMBL/GenBank/DDBJ whole genome shotgun (WGS) entry which is preliminary data.</text>
</comment>
<dbReference type="Pfam" id="PF23611">
    <property type="entry name" value="zf-C2H2_16"/>
    <property type="match status" value="1"/>
</dbReference>
<name>A0A3M0JAM2_HIRRU</name>
<dbReference type="PROSITE" id="PS50157">
    <property type="entry name" value="ZINC_FINGER_C2H2_2"/>
    <property type="match status" value="4"/>
</dbReference>
<proteinExistence type="predicted"/>
<keyword evidence="9" id="KW-0539">Nucleus</keyword>
<keyword evidence="8" id="KW-0804">Transcription</keyword>
<feature type="domain" description="C2H2-type" evidence="12">
    <location>
        <begin position="248"/>
        <end position="275"/>
    </location>
</feature>
<dbReference type="InterPro" id="IPR056438">
    <property type="entry name" value="Znf-C2H2_CTCF"/>
</dbReference>
<dbReference type="GO" id="GO:0000978">
    <property type="term" value="F:RNA polymerase II cis-regulatory region sequence-specific DNA binding"/>
    <property type="evidence" value="ECO:0007669"/>
    <property type="project" value="TreeGrafter"/>
</dbReference>
<protein>
    <recommendedName>
        <fullName evidence="12">C2H2-type domain-containing protein</fullName>
    </recommendedName>
</protein>
<evidence type="ECO:0000256" key="5">
    <source>
        <dbReference type="ARBA" id="ARBA00022833"/>
    </source>
</evidence>
<dbReference type="PROSITE" id="PS00028">
    <property type="entry name" value="ZINC_FINGER_C2H2_1"/>
    <property type="match status" value="3"/>
</dbReference>
<keyword evidence="4 10" id="KW-0863">Zinc-finger</keyword>
<evidence type="ECO:0000313" key="14">
    <source>
        <dbReference type="Proteomes" id="UP000269221"/>
    </source>
</evidence>
<organism evidence="13 14">
    <name type="scientific">Hirundo rustica rustica</name>
    <dbReference type="NCBI Taxonomy" id="333673"/>
    <lineage>
        <taxon>Eukaryota</taxon>
        <taxon>Metazoa</taxon>
        <taxon>Chordata</taxon>
        <taxon>Craniata</taxon>
        <taxon>Vertebrata</taxon>
        <taxon>Euteleostomi</taxon>
        <taxon>Archelosauria</taxon>
        <taxon>Archosauria</taxon>
        <taxon>Dinosauria</taxon>
        <taxon>Saurischia</taxon>
        <taxon>Theropoda</taxon>
        <taxon>Coelurosauria</taxon>
        <taxon>Aves</taxon>
        <taxon>Neognathae</taxon>
        <taxon>Neoaves</taxon>
        <taxon>Telluraves</taxon>
        <taxon>Australaves</taxon>
        <taxon>Passeriformes</taxon>
        <taxon>Sylvioidea</taxon>
        <taxon>Hirundinidae</taxon>
        <taxon>Hirundo</taxon>
    </lineage>
</organism>
<dbReference type="InterPro" id="IPR050589">
    <property type="entry name" value="Ikaros_C2H2-ZF"/>
</dbReference>
<comment type="subcellular location">
    <subcellularLocation>
        <location evidence="1">Nucleus</location>
    </subcellularLocation>
</comment>
<evidence type="ECO:0000256" key="3">
    <source>
        <dbReference type="ARBA" id="ARBA00022737"/>
    </source>
</evidence>
<dbReference type="SMART" id="SM00355">
    <property type="entry name" value="ZnF_C2H2"/>
    <property type="match status" value="4"/>
</dbReference>
<evidence type="ECO:0000256" key="6">
    <source>
        <dbReference type="ARBA" id="ARBA00023015"/>
    </source>
</evidence>
<dbReference type="GO" id="GO:0003700">
    <property type="term" value="F:DNA-binding transcription factor activity"/>
    <property type="evidence" value="ECO:0007669"/>
    <property type="project" value="TreeGrafter"/>
</dbReference>